<dbReference type="OrthoDB" id="9152678at2"/>
<evidence type="ECO:0000313" key="4">
    <source>
        <dbReference type="Proteomes" id="UP000301751"/>
    </source>
</evidence>
<keyword evidence="1" id="KW-0732">Signal</keyword>
<feature type="domain" description="Ice-binding protein C-terminal" evidence="2">
    <location>
        <begin position="590"/>
        <end position="615"/>
    </location>
</feature>
<feature type="chain" id="PRO_5019822878" description="Ice-binding protein C-terminal domain-containing protein" evidence="1">
    <location>
        <begin position="25"/>
        <end position="621"/>
    </location>
</feature>
<evidence type="ECO:0000256" key="1">
    <source>
        <dbReference type="SAM" id="SignalP"/>
    </source>
</evidence>
<accession>A0A480AN78</accession>
<dbReference type="Proteomes" id="UP000301751">
    <property type="component" value="Unassembled WGS sequence"/>
</dbReference>
<sequence length="621" mass="64347">MSRRRRGLPAAWLLLALLPLAAQAGRAQVGIGMGTWATTDLDGASASGQGWRDGVLLERVTDAAAPPAKDWATVSLRVDSGARNTSARAEAQAEARLRSNGQAFAGTGAVASDVAAGTLSLQWQSSLAQQPGTPREGFARGYPFAELWETFEVVYPIARVAPIEVTLSLQLAGRLTGTDPADPLRPGVEAFLWLGGVATGDSHHPFDPVWRTEAGTAGTGLGYSGALQSTGCSVVRGVCSGFVSLYAGLDLRGRVAGAPADAWQTARAPLDLAFDGQLALRVSNGVTLVRGDVSDVLPPVAWAQVSSVPEPAPAVMLLAGLALLGLRRPRLRRGLAGSALALGTLWPAAGMAQTWQLSANLLANAVQFTPGAGLTVSNNDNLNLLNHPDARQLQVRSELSETPVGGRADARFVGRVGLLKAYAAVSNPYCCDLQGHVLTLGYSNATVQGRFYDTVLVGGAGLTLGTPVSYRVEFDISGSLSRPLFESGGFLSVDGLAEVRLRDLTSFQEVSLSWDASKNATGRYALTLNTQVGHSLAVSGMLYAGAYVSSYATLGRSAVADFGHSAAYSLTPSVAGLNTVGASGHDFLAPVPEPATAASLLLGLAVLGGVARLRRSGPRAC</sequence>
<comment type="caution">
    <text evidence="3">The sequence shown here is derived from an EMBL/GenBank/DDBJ whole genome shotgun (WGS) entry which is preliminary data.</text>
</comment>
<feature type="signal peptide" evidence="1">
    <location>
        <begin position="1"/>
        <end position="24"/>
    </location>
</feature>
<keyword evidence="4" id="KW-1185">Reference proteome</keyword>
<dbReference type="EMBL" id="BJCL01000003">
    <property type="protein sequence ID" value="GCL62446.1"/>
    <property type="molecule type" value="Genomic_DNA"/>
</dbReference>
<dbReference type="RefSeq" id="WP_137732205.1">
    <property type="nucleotide sequence ID" value="NZ_BJCL01000003.1"/>
</dbReference>
<proteinExistence type="predicted"/>
<organism evidence="3 4">
    <name type="scientific">Pseudaquabacterium pictum</name>
    <dbReference type="NCBI Taxonomy" id="2315236"/>
    <lineage>
        <taxon>Bacteria</taxon>
        <taxon>Pseudomonadati</taxon>
        <taxon>Pseudomonadota</taxon>
        <taxon>Betaproteobacteria</taxon>
        <taxon>Burkholderiales</taxon>
        <taxon>Sphaerotilaceae</taxon>
        <taxon>Pseudaquabacterium</taxon>
    </lineage>
</organism>
<protein>
    <recommendedName>
        <fullName evidence="2">Ice-binding protein C-terminal domain-containing protein</fullName>
    </recommendedName>
</protein>
<dbReference type="Pfam" id="PF07589">
    <property type="entry name" value="PEP-CTERM"/>
    <property type="match status" value="1"/>
</dbReference>
<evidence type="ECO:0000313" key="3">
    <source>
        <dbReference type="EMBL" id="GCL62446.1"/>
    </source>
</evidence>
<evidence type="ECO:0000259" key="2">
    <source>
        <dbReference type="Pfam" id="PF07589"/>
    </source>
</evidence>
<dbReference type="NCBIfam" id="TIGR02595">
    <property type="entry name" value="PEP_CTERM"/>
    <property type="match status" value="1"/>
</dbReference>
<name>A0A480AN78_9BURK</name>
<dbReference type="AlphaFoldDB" id="A0A480AN78"/>
<dbReference type="InterPro" id="IPR013424">
    <property type="entry name" value="Ice-binding_C"/>
</dbReference>
<gene>
    <name evidence="3" type="ORF">AQPW35_15270</name>
</gene>
<reference evidence="4" key="1">
    <citation type="submission" date="2019-03" db="EMBL/GenBank/DDBJ databases">
        <title>Aquabacterium pictum sp.nov., the first bacteriochlorophyll a-containing freshwater bacterium in the genus Aquabacterium of the class Betaproteobacteria.</title>
        <authorList>
            <person name="Hirose S."/>
            <person name="Tank M."/>
            <person name="Hara E."/>
            <person name="Tamaki H."/>
            <person name="Takaichi S."/>
            <person name="Haruta S."/>
            <person name="Hanada S."/>
        </authorList>
    </citation>
    <scope>NUCLEOTIDE SEQUENCE [LARGE SCALE GENOMIC DNA]</scope>
    <source>
        <strain evidence="4">W35</strain>
    </source>
</reference>